<dbReference type="GO" id="GO:0000150">
    <property type="term" value="F:DNA strand exchange activity"/>
    <property type="evidence" value="ECO:0007669"/>
    <property type="project" value="InterPro"/>
</dbReference>
<feature type="domain" description="Recombinase" evidence="2">
    <location>
        <begin position="175"/>
        <end position="285"/>
    </location>
</feature>
<evidence type="ECO:0000259" key="2">
    <source>
        <dbReference type="PROSITE" id="PS51737"/>
    </source>
</evidence>
<dbReference type="InterPro" id="IPR006119">
    <property type="entry name" value="Resolv_N"/>
</dbReference>
<feature type="compositionally biased region" description="Basic and acidic residues" evidence="1">
    <location>
        <begin position="137"/>
        <end position="151"/>
    </location>
</feature>
<dbReference type="PANTHER" id="PTHR30461:SF23">
    <property type="entry name" value="DNA RECOMBINASE-RELATED"/>
    <property type="match status" value="1"/>
</dbReference>
<dbReference type="Pfam" id="PF07508">
    <property type="entry name" value="Recombinase"/>
    <property type="match status" value="1"/>
</dbReference>
<reference evidence="3" key="1">
    <citation type="submission" date="2020-11" db="EMBL/GenBank/DDBJ databases">
        <title>Isolation and identification of active actinomycetes.</title>
        <authorList>
            <person name="Yu B."/>
        </authorList>
    </citation>
    <scope>NUCLEOTIDE SEQUENCE</scope>
    <source>
        <strain evidence="3">NEAU-YB345</strain>
    </source>
</reference>
<keyword evidence="4" id="KW-1185">Reference proteome</keyword>
<dbReference type="PROSITE" id="PS51737">
    <property type="entry name" value="RECOMBINASE_DNA_BIND"/>
    <property type="match status" value="1"/>
</dbReference>
<sequence>MGGSDSTQVGEAAVYCRVAHRRSPRQAGVDQREARCRELADRHGLHVAPWRVFIDPLATSWARTDERDGRRPGWDALLRDLRTGPVTHVLIAGTDELEQFHPWDLAALLTLADARDLVLLDPEQEVDLNTPAARSALRERTRERCRRREDASGTTRTAQSRAAADGRPHGGGRRAFGYTQSGHELVPDEAAVVARIYHWYLTDRSLSWIARELTTERIPTAAGGRWTSTKVARILDAPRYAALQVRQGEVLRDASGAYVPGSWEPCVSLSQWEAAQELRRSAELTTRAERRPERHYRLTGLVRCGRCGRRMVGETKNGYPMYGCIGRSTGEGEPCHRYISATRLEELVDEHVLFALENAQLPSEGTPAAVLDPKTAEGRDHDQARLAELPAPTATPEPQSTREHAALAARIRKENRMVAVRVPDAVGPELTGRHTRRNWHRLSASRRDDVRRFLIAHIDIGPVTGPRSVFDPARVLILRHPD</sequence>
<dbReference type="InterPro" id="IPR011109">
    <property type="entry name" value="DNA_bind_recombinase_dom"/>
</dbReference>
<dbReference type="PANTHER" id="PTHR30461">
    <property type="entry name" value="DNA-INVERTASE FROM LAMBDOID PROPHAGE"/>
    <property type="match status" value="1"/>
</dbReference>
<gene>
    <name evidence="3" type="ORF">I2501_18325</name>
</gene>
<protein>
    <submittedName>
        <fullName evidence="3">Recombinase family protein</fullName>
    </submittedName>
</protein>
<dbReference type="InterPro" id="IPR038109">
    <property type="entry name" value="DNA_bind_recomb_sf"/>
</dbReference>
<proteinExistence type="predicted"/>
<organism evidence="3 4">
    <name type="scientific">Streptacidiphilus fuscans</name>
    <dbReference type="NCBI Taxonomy" id="2789292"/>
    <lineage>
        <taxon>Bacteria</taxon>
        <taxon>Bacillati</taxon>
        <taxon>Actinomycetota</taxon>
        <taxon>Actinomycetes</taxon>
        <taxon>Kitasatosporales</taxon>
        <taxon>Streptomycetaceae</taxon>
        <taxon>Streptacidiphilus</taxon>
    </lineage>
</organism>
<dbReference type="GO" id="GO:0003677">
    <property type="term" value="F:DNA binding"/>
    <property type="evidence" value="ECO:0007669"/>
    <property type="project" value="InterPro"/>
</dbReference>
<dbReference type="InterPro" id="IPR025827">
    <property type="entry name" value="Zn_ribbon_recom_dom"/>
</dbReference>
<dbReference type="SMART" id="SM00857">
    <property type="entry name" value="Resolvase"/>
    <property type="match status" value="1"/>
</dbReference>
<evidence type="ECO:0000256" key="1">
    <source>
        <dbReference type="SAM" id="MobiDB-lite"/>
    </source>
</evidence>
<dbReference type="Gene3D" id="3.40.50.1390">
    <property type="entry name" value="Resolvase, N-terminal catalytic domain"/>
    <property type="match status" value="1"/>
</dbReference>
<dbReference type="Gene3D" id="3.90.1750.20">
    <property type="entry name" value="Putative Large Serine Recombinase, Chain B, Domain 2"/>
    <property type="match status" value="1"/>
</dbReference>
<dbReference type="SUPFAM" id="SSF53041">
    <property type="entry name" value="Resolvase-like"/>
    <property type="match status" value="1"/>
</dbReference>
<feature type="region of interest" description="Disordered" evidence="1">
    <location>
        <begin position="137"/>
        <end position="176"/>
    </location>
</feature>
<accession>A0A931B5T8</accession>
<name>A0A931B5T8_9ACTN</name>
<evidence type="ECO:0000313" key="4">
    <source>
        <dbReference type="Proteomes" id="UP000657385"/>
    </source>
</evidence>
<comment type="caution">
    <text evidence="3">The sequence shown here is derived from an EMBL/GenBank/DDBJ whole genome shotgun (WGS) entry which is preliminary data.</text>
</comment>
<dbReference type="Proteomes" id="UP000657385">
    <property type="component" value="Unassembled WGS sequence"/>
</dbReference>
<dbReference type="Pfam" id="PF00239">
    <property type="entry name" value="Resolvase"/>
    <property type="match status" value="1"/>
</dbReference>
<dbReference type="Pfam" id="PF13408">
    <property type="entry name" value="Zn_ribbon_recom"/>
    <property type="match status" value="1"/>
</dbReference>
<dbReference type="EMBL" id="JADPRT010000007">
    <property type="protein sequence ID" value="MBF9069982.1"/>
    <property type="molecule type" value="Genomic_DNA"/>
</dbReference>
<dbReference type="InterPro" id="IPR050639">
    <property type="entry name" value="SSR_resolvase"/>
</dbReference>
<dbReference type="AlphaFoldDB" id="A0A931B5T8"/>
<evidence type="ECO:0000313" key="3">
    <source>
        <dbReference type="EMBL" id="MBF9069982.1"/>
    </source>
</evidence>
<dbReference type="InterPro" id="IPR036162">
    <property type="entry name" value="Resolvase-like_N_sf"/>
</dbReference>
<dbReference type="RefSeq" id="WP_196195162.1">
    <property type="nucleotide sequence ID" value="NZ_JADPRT010000007.1"/>
</dbReference>